<dbReference type="Proteomes" id="UP001268610">
    <property type="component" value="Unassembled WGS sequence"/>
</dbReference>
<accession>A0AAJ2GYF2</accession>
<dbReference type="AlphaFoldDB" id="A0AAJ2GYF2"/>
<feature type="non-terminal residue" evidence="1">
    <location>
        <position position="167"/>
    </location>
</feature>
<dbReference type="EMBL" id="JAVLSF010000497">
    <property type="protein sequence ID" value="MDR9778130.1"/>
    <property type="molecule type" value="Genomic_DNA"/>
</dbReference>
<dbReference type="RefSeq" id="WP_310866253.1">
    <property type="nucleotide sequence ID" value="NZ_JAVLSF010000497.1"/>
</dbReference>
<comment type="caution">
    <text evidence="1">The sequence shown here is derived from an EMBL/GenBank/DDBJ whole genome shotgun (WGS) entry which is preliminary data.</text>
</comment>
<reference evidence="1" key="1">
    <citation type="submission" date="2023-04" db="EMBL/GenBank/DDBJ databases">
        <title>Genomic characterization of faba bean (Vicia faba) microsymbionts in Mexican soils.</title>
        <authorList>
            <person name="Rivera Orduna F.N."/>
            <person name="Guevara-Luna J."/>
            <person name="Yan J."/>
            <person name="Arroyo-Herrera I."/>
            <person name="Li Y."/>
            <person name="Vasquez-Murrieta M.S."/>
            <person name="Wang E.T."/>
        </authorList>
    </citation>
    <scope>NUCLEOTIDE SEQUENCE</scope>
    <source>
        <strain evidence="1">CH26</strain>
    </source>
</reference>
<evidence type="ECO:0000313" key="2">
    <source>
        <dbReference type="Proteomes" id="UP001268610"/>
    </source>
</evidence>
<gene>
    <name evidence="1" type="ORF">RJJ65_36965</name>
</gene>
<protein>
    <submittedName>
        <fullName evidence="1">Uncharacterized protein</fullName>
    </submittedName>
</protein>
<organism evidence="1 2">
    <name type="scientific">Rhizobium hidalgonense</name>
    <dbReference type="NCBI Taxonomy" id="1538159"/>
    <lineage>
        <taxon>Bacteria</taxon>
        <taxon>Pseudomonadati</taxon>
        <taxon>Pseudomonadota</taxon>
        <taxon>Alphaproteobacteria</taxon>
        <taxon>Hyphomicrobiales</taxon>
        <taxon>Rhizobiaceae</taxon>
        <taxon>Rhizobium/Agrobacterium group</taxon>
        <taxon>Rhizobium</taxon>
    </lineage>
</organism>
<feature type="non-terminal residue" evidence="1">
    <location>
        <position position="1"/>
    </location>
</feature>
<evidence type="ECO:0000313" key="1">
    <source>
        <dbReference type="EMBL" id="MDR9778130.1"/>
    </source>
</evidence>
<sequence length="167" mass="17710">STIFGNKGRVLNLLDGMVVNSSTIIKNSAGVYLNSANGVANLSNSIVAENGTSDCIVSSSNKAVTNNVVYKVASDSNNDCKRIEDPTNPSQKLDANVVLLANAGINGKLEGQCDKPPKDGLLCPFSYEKKIFNGYFKPRLLATYTKLADSPLVNRGQIKSDGSFSSS</sequence>
<name>A0AAJ2GYF2_9HYPH</name>
<proteinExistence type="predicted"/>